<dbReference type="CDD" id="cd09325">
    <property type="entry name" value="TDT_C4-dicarb_trans"/>
    <property type="match status" value="1"/>
</dbReference>
<dbReference type="InterPro" id="IPR052951">
    <property type="entry name" value="Tellurite_res_ion_channel"/>
</dbReference>
<feature type="transmembrane region" description="Helical" evidence="5">
    <location>
        <begin position="212"/>
        <end position="232"/>
    </location>
</feature>
<dbReference type="Gene3D" id="1.50.10.150">
    <property type="entry name" value="Voltage-dependent anion channel"/>
    <property type="match status" value="1"/>
</dbReference>
<feature type="transmembrane region" description="Helical" evidence="5">
    <location>
        <begin position="12"/>
        <end position="30"/>
    </location>
</feature>
<dbReference type="InterPro" id="IPR004695">
    <property type="entry name" value="SLAC1/Mae1/Ssu1/TehA"/>
</dbReference>
<evidence type="ECO:0000256" key="2">
    <source>
        <dbReference type="ARBA" id="ARBA00022692"/>
    </source>
</evidence>
<evidence type="ECO:0000313" key="7">
    <source>
        <dbReference type="Proteomes" id="UP000243547"/>
    </source>
</evidence>
<dbReference type="Proteomes" id="UP000243547">
    <property type="component" value="Unassembled WGS sequence"/>
</dbReference>
<feature type="transmembrane region" description="Helical" evidence="5">
    <location>
        <begin position="187"/>
        <end position="206"/>
    </location>
</feature>
<dbReference type="OrthoDB" id="309023at2"/>
<dbReference type="GO" id="GO:0005886">
    <property type="term" value="C:plasma membrane"/>
    <property type="evidence" value="ECO:0007669"/>
    <property type="project" value="TreeGrafter"/>
</dbReference>
<evidence type="ECO:0000256" key="4">
    <source>
        <dbReference type="ARBA" id="ARBA00023136"/>
    </source>
</evidence>
<dbReference type="InterPro" id="IPR038665">
    <property type="entry name" value="Voltage-dep_anion_channel_sf"/>
</dbReference>
<proteinExistence type="predicted"/>
<feature type="transmembrane region" description="Helical" evidence="5">
    <location>
        <begin position="277"/>
        <end position="295"/>
    </location>
</feature>
<dbReference type="GO" id="GO:0046583">
    <property type="term" value="F:monoatomic cation efflux transmembrane transporter activity"/>
    <property type="evidence" value="ECO:0007669"/>
    <property type="project" value="TreeGrafter"/>
</dbReference>
<feature type="transmembrane region" description="Helical" evidence="5">
    <location>
        <begin position="244"/>
        <end position="265"/>
    </location>
</feature>
<dbReference type="Pfam" id="PF03595">
    <property type="entry name" value="SLAC1"/>
    <property type="match status" value="1"/>
</dbReference>
<name>A0A1M6PB83_9FIRM</name>
<feature type="transmembrane region" description="Helical" evidence="5">
    <location>
        <begin position="154"/>
        <end position="175"/>
    </location>
</feature>
<evidence type="ECO:0000313" key="6">
    <source>
        <dbReference type="EMBL" id="SHK05132.1"/>
    </source>
</evidence>
<feature type="transmembrane region" description="Helical" evidence="5">
    <location>
        <begin position="36"/>
        <end position="54"/>
    </location>
</feature>
<keyword evidence="2 5" id="KW-0812">Transmembrane</keyword>
<gene>
    <name evidence="6" type="ORF">SAMN02745227_01384</name>
</gene>
<protein>
    <submittedName>
        <fullName evidence="6">Exfoliative toxin A/B</fullName>
    </submittedName>
</protein>
<dbReference type="RefSeq" id="WP_072907399.1">
    <property type="nucleotide sequence ID" value="NZ_FRAI01000014.1"/>
</dbReference>
<feature type="transmembrane region" description="Helical" evidence="5">
    <location>
        <begin position="66"/>
        <end position="86"/>
    </location>
</feature>
<keyword evidence="4 5" id="KW-0472">Membrane</keyword>
<comment type="subcellular location">
    <subcellularLocation>
        <location evidence="1">Membrane</location>
        <topology evidence="1">Multi-pass membrane protein</topology>
    </subcellularLocation>
</comment>
<accession>A0A1M6PB83</accession>
<keyword evidence="7" id="KW-1185">Reference proteome</keyword>
<evidence type="ECO:0000256" key="5">
    <source>
        <dbReference type="SAM" id="Phobius"/>
    </source>
</evidence>
<feature type="transmembrane region" description="Helical" evidence="5">
    <location>
        <begin position="92"/>
        <end position="113"/>
    </location>
</feature>
<dbReference type="EMBL" id="FRAI01000014">
    <property type="protein sequence ID" value="SHK05132.1"/>
    <property type="molecule type" value="Genomic_DNA"/>
</dbReference>
<dbReference type="PANTHER" id="PTHR37955">
    <property type="entry name" value="TELLURITE RESISTANCE PROTEIN TEHA"/>
    <property type="match status" value="1"/>
</dbReference>
<dbReference type="PANTHER" id="PTHR37955:SF1">
    <property type="entry name" value="DEP DOMAIN-CONTAINING PROTEIN"/>
    <property type="match status" value="1"/>
</dbReference>
<sequence>MERILKTLPIPVSGLVLALASTGNLVLSYGNIYRSFFGILAGAGILLLILKVIFMPQSVKEGFENPVIASVLPTFSMALMILSTYVKNISSTFGLGVWILGLIIHIILILLFTKKYILNFNIKRVFPSYFIVYVGIVCGSVTAPAFGINNLGQGIFWFGFTSYLLLLPVIVYRVFVIKEIPEPAIPTLTIFTAPASLCLAGYLNSFGEKNGMIIGFLGVISFIMFTGVMVYIYKMLRLSFYPSYSAFTFPFVITAISMKGTNAYLMSMGREVTILGYYVKFLEVWAVGIVLYVLFRYIHFILTNLQSSSPITTKRVVSDRG</sequence>
<organism evidence="6 7">
    <name type="scientific">Anaerobranca californiensis DSM 14826</name>
    <dbReference type="NCBI Taxonomy" id="1120989"/>
    <lineage>
        <taxon>Bacteria</taxon>
        <taxon>Bacillati</taxon>
        <taxon>Bacillota</taxon>
        <taxon>Clostridia</taxon>
        <taxon>Eubacteriales</taxon>
        <taxon>Proteinivoracaceae</taxon>
        <taxon>Anaerobranca</taxon>
    </lineage>
</organism>
<dbReference type="AlphaFoldDB" id="A0A1M6PB83"/>
<feature type="transmembrane region" description="Helical" evidence="5">
    <location>
        <begin position="125"/>
        <end position="148"/>
    </location>
</feature>
<dbReference type="STRING" id="1120989.SAMN02745227_01384"/>
<evidence type="ECO:0000256" key="3">
    <source>
        <dbReference type="ARBA" id="ARBA00022989"/>
    </source>
</evidence>
<evidence type="ECO:0000256" key="1">
    <source>
        <dbReference type="ARBA" id="ARBA00004141"/>
    </source>
</evidence>
<reference evidence="7" key="1">
    <citation type="submission" date="2016-11" db="EMBL/GenBank/DDBJ databases">
        <authorList>
            <person name="Varghese N."/>
            <person name="Submissions S."/>
        </authorList>
    </citation>
    <scope>NUCLEOTIDE SEQUENCE [LARGE SCALE GENOMIC DNA]</scope>
    <source>
        <strain evidence="7">DSM 14826</strain>
    </source>
</reference>
<keyword evidence="3 5" id="KW-1133">Transmembrane helix</keyword>